<dbReference type="InterPro" id="IPR000322">
    <property type="entry name" value="Glyco_hydro_31_TIM"/>
</dbReference>
<dbReference type="PANTHER" id="PTHR22762:SF54">
    <property type="entry name" value="BCDNA.GH04962"/>
    <property type="match status" value="1"/>
</dbReference>
<dbReference type="SUPFAM" id="SSF51011">
    <property type="entry name" value="Glycosyl hydrolase domain"/>
    <property type="match status" value="1"/>
</dbReference>
<evidence type="ECO:0000259" key="15">
    <source>
        <dbReference type="Pfam" id="PF21365"/>
    </source>
</evidence>
<evidence type="ECO:0000256" key="6">
    <source>
        <dbReference type="ARBA" id="ARBA00022824"/>
    </source>
</evidence>
<keyword evidence="7" id="KW-0325">Glycoprotein</keyword>
<comment type="subcellular location">
    <subcellularLocation>
        <location evidence="1">Endoplasmic reticulum</location>
    </subcellularLocation>
</comment>
<keyword evidence="12" id="KW-0472">Membrane</keyword>
<keyword evidence="12" id="KW-1133">Transmembrane helix</keyword>
<feature type="domain" description="Glycoside hydrolase family 31 N-terminal" evidence="14">
    <location>
        <begin position="90"/>
        <end position="347"/>
    </location>
</feature>
<evidence type="ECO:0000256" key="5">
    <source>
        <dbReference type="ARBA" id="ARBA00022801"/>
    </source>
</evidence>
<comment type="pathway">
    <text evidence="2">Glycan metabolism; N-glycan metabolism.</text>
</comment>
<proteinExistence type="inferred from homology"/>
<keyword evidence="12" id="KW-0812">Transmembrane</keyword>
<dbReference type="PANTHER" id="PTHR22762">
    <property type="entry name" value="ALPHA-GLUCOSIDASE"/>
    <property type="match status" value="1"/>
</dbReference>
<evidence type="ECO:0000259" key="13">
    <source>
        <dbReference type="Pfam" id="PF01055"/>
    </source>
</evidence>
<dbReference type="Pfam" id="PF21365">
    <property type="entry name" value="Glyco_hydro_31_3rd"/>
    <property type="match status" value="1"/>
</dbReference>
<dbReference type="SUPFAM" id="SSF74650">
    <property type="entry name" value="Galactose mutarotase-like"/>
    <property type="match status" value="1"/>
</dbReference>
<keyword evidence="6" id="KW-0256">Endoplasmic reticulum</keyword>
<evidence type="ECO:0000256" key="2">
    <source>
        <dbReference type="ARBA" id="ARBA00004833"/>
    </source>
</evidence>
<accession>A0ABP0FHR9</accession>
<dbReference type="InterPro" id="IPR048395">
    <property type="entry name" value="Glyco_hydro_31_C"/>
</dbReference>
<dbReference type="Gene3D" id="2.60.40.1180">
    <property type="entry name" value="Golgi alpha-mannosidase II"/>
    <property type="match status" value="2"/>
</dbReference>
<keyword evidence="8 10" id="KW-0326">Glycosidase</keyword>
<evidence type="ECO:0000256" key="12">
    <source>
        <dbReference type="SAM" id="Phobius"/>
    </source>
</evidence>
<evidence type="ECO:0000313" key="16">
    <source>
        <dbReference type="EMBL" id="CAK8677628.1"/>
    </source>
</evidence>
<dbReference type="EMBL" id="CAWYQH010000046">
    <property type="protein sequence ID" value="CAK8677628.1"/>
    <property type="molecule type" value="Genomic_DNA"/>
</dbReference>
<evidence type="ECO:0000313" key="17">
    <source>
        <dbReference type="Proteomes" id="UP001642483"/>
    </source>
</evidence>
<evidence type="ECO:0000256" key="8">
    <source>
        <dbReference type="ARBA" id="ARBA00023295"/>
    </source>
</evidence>
<organism evidence="16 17">
    <name type="scientific">Clavelina lepadiformis</name>
    <name type="common">Light-bulb sea squirt</name>
    <name type="synonym">Ascidia lepadiformis</name>
    <dbReference type="NCBI Taxonomy" id="159417"/>
    <lineage>
        <taxon>Eukaryota</taxon>
        <taxon>Metazoa</taxon>
        <taxon>Chordata</taxon>
        <taxon>Tunicata</taxon>
        <taxon>Ascidiacea</taxon>
        <taxon>Aplousobranchia</taxon>
        <taxon>Clavelinidae</taxon>
        <taxon>Clavelina</taxon>
    </lineage>
</organism>
<evidence type="ECO:0000259" key="14">
    <source>
        <dbReference type="Pfam" id="PF13802"/>
    </source>
</evidence>
<keyword evidence="4" id="KW-0732">Signal</keyword>
<evidence type="ECO:0000256" key="7">
    <source>
        <dbReference type="ARBA" id="ARBA00023180"/>
    </source>
</evidence>
<evidence type="ECO:0000256" key="3">
    <source>
        <dbReference type="ARBA" id="ARBA00007806"/>
    </source>
</evidence>
<feature type="compositionally biased region" description="Basic and acidic residues" evidence="11">
    <location>
        <begin position="181"/>
        <end position="195"/>
    </location>
</feature>
<dbReference type="SUPFAM" id="SSF51445">
    <property type="entry name" value="(Trans)glycosidases"/>
    <property type="match status" value="1"/>
</dbReference>
<dbReference type="CDD" id="cd06603">
    <property type="entry name" value="GH31_GANC_GANAB_alpha"/>
    <property type="match status" value="1"/>
</dbReference>
<dbReference type="InterPro" id="IPR013780">
    <property type="entry name" value="Glyco_hydro_b"/>
</dbReference>
<sequence length="964" mass="110652">MKQNYTQYCHKRIFVFILVLMMSGILIQDTDSVDSTNFKKCSQSSFCQRQRSYKPETSPYAANFDSLRTPKEGQVSIDILNTKNNQPFVLDFYALEDGMFNVKINEANPLHPRYIVPDTILDVNSQKFVVSTDSAKRIVNLQLAENPNIKITLTCSPLRLDVFDDDEPVFSLNSRHLLNIEHLRQKPVQKPKEPDSPPPPPEENEEGKSPENEESEEQADAQEEVVEEPVVEEKAEEEKEDEDDIDGMWEETFKTHQDNKPRGPESIGLDTSFINFAHVYGVPEHADHLSLRSTVGSEPYRLYNLDVFEYELDSTAALYGSIPFMIGHNGKRTVGMLWLNSAETWVDVDSSEDNKGVLGTVFGYFAGQETVPEVNVHWISESGIIDVYFTMGPTPADVMRQYTKLTGTSYFPPMWASAYHQCRWNYKDEDDVRTVDQGFDEHDIPYDCLWLDIEHTDGKRYFTWDSHKFPNPVEMQNALAARGRKMVTIIDPHIKVDSNYHIYSDAQAKDFFVKDRNGAEFKGWCWSGDSSYLDFTKPEVREWWASRFSPEIYKGSTPNLFTWNDMNEPSVFNGPEMTMHKDCKHAGGWEHRHVHNLYGRYQVVATVDGQLARSDHKERTFVLTRAFFAGSQRYGAIWTGDNAAEWGHIEFSVPMILTVGLCGIAHAGADVGGFFKNVDGELITRWYQAGAYQPFFRAHGHIDTTRREPWLFEEKYRDAMRSAVRARYELLPYWYTLFYQSHTTGEPPMRPLWYEFPKDRSLFAHDKSYMVGRALLVQPVVAAGVTYSSVYLPGNSGWYDTTTYQSYPSPNTVSVSTPLTNIAVFQRGGTIVPRKLRVRRCSSLMTHDPYTLHVALDHQGRAEGELFMDDGHTYEYKNGKYNYKKLVFENKVLSSRSLNSTALWETNSWLERVVIMGISKPSSVQLETEGRLTTLGFTFDPNKRLLTIRKPAVKMQKDWTITLS</sequence>
<feature type="compositionally biased region" description="Acidic residues" evidence="11">
    <location>
        <begin position="212"/>
        <end position="230"/>
    </location>
</feature>
<evidence type="ECO:0000256" key="1">
    <source>
        <dbReference type="ARBA" id="ARBA00004240"/>
    </source>
</evidence>
<dbReference type="Proteomes" id="UP001642483">
    <property type="component" value="Unassembled WGS sequence"/>
</dbReference>
<protein>
    <recommendedName>
        <fullName evidence="9">Glucosidase II subunit alpha</fullName>
    </recommendedName>
</protein>
<evidence type="ECO:0000256" key="10">
    <source>
        <dbReference type="RuleBase" id="RU361185"/>
    </source>
</evidence>
<reference evidence="16 17" key="1">
    <citation type="submission" date="2024-02" db="EMBL/GenBank/DDBJ databases">
        <authorList>
            <person name="Daric V."/>
            <person name="Darras S."/>
        </authorList>
    </citation>
    <scope>NUCLEOTIDE SEQUENCE [LARGE SCALE GENOMIC DNA]</scope>
</reference>
<gene>
    <name evidence="16" type="ORF">CVLEPA_LOCUS6988</name>
</gene>
<dbReference type="InterPro" id="IPR025887">
    <property type="entry name" value="Glyco_hydro_31_N_dom"/>
</dbReference>
<feature type="region of interest" description="Disordered" evidence="11">
    <location>
        <begin position="181"/>
        <end position="246"/>
    </location>
</feature>
<feature type="transmembrane region" description="Helical" evidence="12">
    <location>
        <begin position="12"/>
        <end position="28"/>
    </location>
</feature>
<feature type="domain" description="Glycoside hydrolase family 31 TIM barrel" evidence="13">
    <location>
        <begin position="411"/>
        <end position="737"/>
    </location>
</feature>
<evidence type="ECO:0000256" key="4">
    <source>
        <dbReference type="ARBA" id="ARBA00022729"/>
    </source>
</evidence>
<evidence type="ECO:0000256" key="11">
    <source>
        <dbReference type="SAM" id="MobiDB-lite"/>
    </source>
</evidence>
<comment type="caution">
    <text evidence="16">The sequence shown here is derived from an EMBL/GenBank/DDBJ whole genome shotgun (WGS) entry which is preliminary data.</text>
</comment>
<dbReference type="InterPro" id="IPR011013">
    <property type="entry name" value="Gal_mutarotase_sf_dom"/>
</dbReference>
<feature type="domain" description="Glycosyl hydrolase family 31 C-terminal" evidence="15">
    <location>
        <begin position="745"/>
        <end position="832"/>
    </location>
</feature>
<dbReference type="Pfam" id="PF13802">
    <property type="entry name" value="Gal_mutarotas_2"/>
    <property type="match status" value="1"/>
</dbReference>
<dbReference type="Gene3D" id="3.20.20.80">
    <property type="entry name" value="Glycosidases"/>
    <property type="match status" value="1"/>
</dbReference>
<name>A0ABP0FHR9_CLALP</name>
<comment type="similarity">
    <text evidence="3 10">Belongs to the glycosyl hydrolase 31 family.</text>
</comment>
<keyword evidence="5 10" id="KW-0378">Hydrolase</keyword>
<dbReference type="CDD" id="cd14752">
    <property type="entry name" value="GH31_N"/>
    <property type="match status" value="1"/>
</dbReference>
<keyword evidence="17" id="KW-1185">Reference proteome</keyword>
<evidence type="ECO:0000256" key="9">
    <source>
        <dbReference type="ARBA" id="ARBA00042895"/>
    </source>
</evidence>
<dbReference type="Gene3D" id="2.60.40.1760">
    <property type="entry name" value="glycosyl hydrolase (family 31)"/>
    <property type="match status" value="1"/>
</dbReference>
<dbReference type="Pfam" id="PF01055">
    <property type="entry name" value="Glyco_hydro_31_2nd"/>
    <property type="match status" value="1"/>
</dbReference>
<dbReference type="InterPro" id="IPR017853">
    <property type="entry name" value="GH"/>
</dbReference>